<dbReference type="InterPro" id="IPR018306">
    <property type="entry name" value="Phage_T5_Orf172_DNA-bd"/>
</dbReference>
<reference evidence="2 3" key="1">
    <citation type="submission" date="2024-09" db="EMBL/GenBank/DDBJ databases">
        <authorList>
            <person name="Sun Q."/>
            <person name="Mori K."/>
        </authorList>
    </citation>
    <scope>NUCLEOTIDE SEQUENCE [LARGE SCALE GENOMIC DNA]</scope>
    <source>
        <strain evidence="2 3">CECT 8622</strain>
    </source>
</reference>
<dbReference type="RefSeq" id="WP_379862067.1">
    <property type="nucleotide sequence ID" value="NZ_JBHMFC010000096.1"/>
</dbReference>
<dbReference type="Pfam" id="PF13455">
    <property type="entry name" value="MUG113"/>
    <property type="match status" value="1"/>
</dbReference>
<accession>A0ABV5FEC5</accession>
<protein>
    <submittedName>
        <fullName evidence="2">GIY-YIG nuclease family protein</fullName>
    </submittedName>
</protein>
<dbReference type="EMBL" id="JBHMFC010000096">
    <property type="protein sequence ID" value="MFB9057813.1"/>
    <property type="molecule type" value="Genomic_DNA"/>
</dbReference>
<proteinExistence type="predicted"/>
<dbReference type="Proteomes" id="UP001589585">
    <property type="component" value="Unassembled WGS sequence"/>
</dbReference>
<evidence type="ECO:0000259" key="1">
    <source>
        <dbReference type="SMART" id="SM00974"/>
    </source>
</evidence>
<evidence type="ECO:0000313" key="3">
    <source>
        <dbReference type="Proteomes" id="UP001589585"/>
    </source>
</evidence>
<feature type="domain" description="Bacteriophage T5 Orf172 DNA-binding" evidence="1">
    <location>
        <begin position="33"/>
        <end position="110"/>
    </location>
</feature>
<organism evidence="2 3">
    <name type="scientific">Mariniflexile ostreae</name>
    <dbReference type="NCBI Taxonomy" id="1520892"/>
    <lineage>
        <taxon>Bacteria</taxon>
        <taxon>Pseudomonadati</taxon>
        <taxon>Bacteroidota</taxon>
        <taxon>Flavobacteriia</taxon>
        <taxon>Flavobacteriales</taxon>
        <taxon>Flavobacteriaceae</taxon>
        <taxon>Mariniflexile</taxon>
    </lineage>
</organism>
<dbReference type="SMART" id="SM00974">
    <property type="entry name" value="T5orf172"/>
    <property type="match status" value="1"/>
</dbReference>
<sequence>MTSISGYQPTELKQNEPIKETLTDFCFVYLMHDISNNYYKIGISNNPEYRERTLQSEKPTIEMIASKKFPIRKIADSIEKALHNTYSEKRLRGEWFELNAKDVEYIKETLK</sequence>
<name>A0ABV5FEC5_9FLAO</name>
<keyword evidence="3" id="KW-1185">Reference proteome</keyword>
<evidence type="ECO:0000313" key="2">
    <source>
        <dbReference type="EMBL" id="MFB9057813.1"/>
    </source>
</evidence>
<gene>
    <name evidence="2" type="ORF">ACFFU9_13785</name>
</gene>
<comment type="caution">
    <text evidence="2">The sequence shown here is derived from an EMBL/GenBank/DDBJ whole genome shotgun (WGS) entry which is preliminary data.</text>
</comment>